<reference evidence="2" key="2">
    <citation type="journal article" date="2024" name="Plant">
        <title>Genomic evolution and insights into agronomic trait innovations of Sesamum species.</title>
        <authorList>
            <person name="Miao H."/>
            <person name="Wang L."/>
            <person name="Qu L."/>
            <person name="Liu H."/>
            <person name="Sun Y."/>
            <person name="Le M."/>
            <person name="Wang Q."/>
            <person name="Wei S."/>
            <person name="Zheng Y."/>
            <person name="Lin W."/>
            <person name="Duan Y."/>
            <person name="Cao H."/>
            <person name="Xiong S."/>
            <person name="Wang X."/>
            <person name="Wei L."/>
            <person name="Li C."/>
            <person name="Ma Q."/>
            <person name="Ju M."/>
            <person name="Zhao R."/>
            <person name="Li G."/>
            <person name="Mu C."/>
            <person name="Tian Q."/>
            <person name="Mei H."/>
            <person name="Zhang T."/>
            <person name="Gao T."/>
            <person name="Zhang H."/>
        </authorList>
    </citation>
    <scope>NUCLEOTIDE SEQUENCE</scope>
    <source>
        <strain evidence="2">KEN1</strain>
    </source>
</reference>
<dbReference type="AlphaFoldDB" id="A0AAW2TD90"/>
<gene>
    <name evidence="2" type="ORF">Slati_4270800</name>
</gene>
<evidence type="ECO:0000259" key="1">
    <source>
        <dbReference type="PROSITE" id="PS50878"/>
    </source>
</evidence>
<reference evidence="2" key="1">
    <citation type="submission" date="2020-06" db="EMBL/GenBank/DDBJ databases">
        <authorList>
            <person name="Li T."/>
            <person name="Hu X."/>
            <person name="Zhang T."/>
            <person name="Song X."/>
            <person name="Zhang H."/>
            <person name="Dai N."/>
            <person name="Sheng W."/>
            <person name="Hou X."/>
            <person name="Wei L."/>
        </authorList>
    </citation>
    <scope>NUCLEOTIDE SEQUENCE</scope>
    <source>
        <strain evidence="2">KEN1</strain>
        <tissue evidence="2">Leaf</tissue>
    </source>
</reference>
<proteinExistence type="predicted"/>
<name>A0AAW2TD90_9LAMI</name>
<protein>
    <submittedName>
        <fullName evidence="2">Ribonuclease H protein</fullName>
    </submittedName>
</protein>
<comment type="caution">
    <text evidence="2">The sequence shown here is derived from an EMBL/GenBank/DDBJ whole genome shotgun (WGS) entry which is preliminary data.</text>
</comment>
<dbReference type="PANTHER" id="PTHR33116:SF86">
    <property type="entry name" value="REVERSE TRANSCRIPTASE DOMAIN-CONTAINING PROTEIN"/>
    <property type="match status" value="1"/>
</dbReference>
<accession>A0AAW2TD90</accession>
<dbReference type="InterPro" id="IPR000477">
    <property type="entry name" value="RT_dom"/>
</dbReference>
<dbReference type="Pfam" id="PF00078">
    <property type="entry name" value="RVT_1"/>
    <property type="match status" value="1"/>
</dbReference>
<dbReference type="PANTHER" id="PTHR33116">
    <property type="entry name" value="REVERSE TRANSCRIPTASE ZINC-BINDING DOMAIN-CONTAINING PROTEIN-RELATED-RELATED"/>
    <property type="match status" value="1"/>
</dbReference>
<dbReference type="EMBL" id="JACGWN010000015">
    <property type="protein sequence ID" value="KAL0402409.1"/>
    <property type="molecule type" value="Genomic_DNA"/>
</dbReference>
<organism evidence="2">
    <name type="scientific">Sesamum latifolium</name>
    <dbReference type="NCBI Taxonomy" id="2727402"/>
    <lineage>
        <taxon>Eukaryota</taxon>
        <taxon>Viridiplantae</taxon>
        <taxon>Streptophyta</taxon>
        <taxon>Embryophyta</taxon>
        <taxon>Tracheophyta</taxon>
        <taxon>Spermatophyta</taxon>
        <taxon>Magnoliopsida</taxon>
        <taxon>eudicotyledons</taxon>
        <taxon>Gunneridae</taxon>
        <taxon>Pentapetalae</taxon>
        <taxon>asterids</taxon>
        <taxon>lamiids</taxon>
        <taxon>Lamiales</taxon>
        <taxon>Pedaliaceae</taxon>
        <taxon>Sesamum</taxon>
    </lineage>
</organism>
<dbReference type="PROSITE" id="PS50878">
    <property type="entry name" value="RT_POL"/>
    <property type="match status" value="1"/>
</dbReference>
<sequence length="271" mass="31152">MEPLFGFFQPTRDIKQGDPLSPYLFIIYAEILSRLLLHEEALGNLKGVKVCRNAPSISHLFYADDLTIFCRVDAENAKTVRQSLAKFENWSSQNANNRKSFVHFSGNVPNRQRRIILDILQMPQCNHQAKHLGLPFYKPPSQNHISNELTEKLSKKLSLWKTKNLSRAGKMVLIKNVAQAIPVYQMSTFLLPKRICHKLDSTVRRFWWKTTASEENNQFLALKSWNSICQPKSKGGLSFRKFSDFNKALVSKIAWSILQKSEKTVVHNSFG</sequence>
<evidence type="ECO:0000313" key="2">
    <source>
        <dbReference type="EMBL" id="KAL0402409.1"/>
    </source>
</evidence>
<feature type="domain" description="Reverse transcriptase" evidence="1">
    <location>
        <begin position="1"/>
        <end position="136"/>
    </location>
</feature>